<proteinExistence type="predicted"/>
<organism evidence="1">
    <name type="scientific">Rhizophora mucronata</name>
    <name type="common">Asiatic mangrove</name>
    <dbReference type="NCBI Taxonomy" id="61149"/>
    <lineage>
        <taxon>Eukaryota</taxon>
        <taxon>Viridiplantae</taxon>
        <taxon>Streptophyta</taxon>
        <taxon>Embryophyta</taxon>
        <taxon>Tracheophyta</taxon>
        <taxon>Spermatophyta</taxon>
        <taxon>Magnoliopsida</taxon>
        <taxon>eudicotyledons</taxon>
        <taxon>Gunneridae</taxon>
        <taxon>Pentapetalae</taxon>
        <taxon>rosids</taxon>
        <taxon>fabids</taxon>
        <taxon>Malpighiales</taxon>
        <taxon>Rhizophoraceae</taxon>
        <taxon>Rhizophora</taxon>
    </lineage>
</organism>
<dbReference type="AlphaFoldDB" id="A0A2P2IN28"/>
<name>A0A2P2IN28_RHIMU</name>
<protein>
    <submittedName>
        <fullName evidence="1">Uncharacterized protein</fullName>
    </submittedName>
</protein>
<sequence length="34" mass="3997">MSLKLGSLFTRTSHLHALVYLNFCNDVIFEYLHI</sequence>
<evidence type="ECO:0000313" key="1">
    <source>
        <dbReference type="EMBL" id="MBW82622.1"/>
    </source>
</evidence>
<accession>A0A2P2IN28</accession>
<reference evidence="1" key="1">
    <citation type="submission" date="2018-02" db="EMBL/GenBank/DDBJ databases">
        <title>Rhizophora mucronata_Transcriptome.</title>
        <authorList>
            <person name="Meera S.P."/>
            <person name="Sreeshan A."/>
            <person name="Augustine A."/>
        </authorList>
    </citation>
    <scope>NUCLEOTIDE SEQUENCE</scope>
    <source>
        <tissue evidence="1">Leaf</tissue>
    </source>
</reference>
<dbReference type="EMBL" id="GGEC01002139">
    <property type="protein sequence ID" value="MBW82622.1"/>
    <property type="molecule type" value="Transcribed_RNA"/>
</dbReference>